<dbReference type="GO" id="GO:0005737">
    <property type="term" value="C:cytoplasm"/>
    <property type="evidence" value="ECO:0007669"/>
    <property type="project" value="UniProtKB-SubCell"/>
</dbReference>
<organism evidence="6 7">
    <name type="scientific">Estrella lausannensis</name>
    <dbReference type="NCBI Taxonomy" id="483423"/>
    <lineage>
        <taxon>Bacteria</taxon>
        <taxon>Pseudomonadati</taxon>
        <taxon>Chlamydiota</taxon>
        <taxon>Chlamydiia</taxon>
        <taxon>Parachlamydiales</taxon>
        <taxon>Candidatus Criblamydiaceae</taxon>
        <taxon>Estrella</taxon>
    </lineage>
</organism>
<dbReference type="PANTHER" id="PTHR33705:SF2">
    <property type="entry name" value="PHOSPHOCARRIER PROTEIN NPR"/>
    <property type="match status" value="1"/>
</dbReference>
<accession>A0A0H5DQR1</accession>
<dbReference type="PANTHER" id="PTHR33705">
    <property type="entry name" value="PHOSPHOCARRIER PROTEIN HPR"/>
    <property type="match status" value="1"/>
</dbReference>
<dbReference type="PROSITE" id="PS00589">
    <property type="entry name" value="PTS_HPR_SER"/>
    <property type="match status" value="1"/>
</dbReference>
<evidence type="ECO:0000313" key="7">
    <source>
        <dbReference type="Proteomes" id="UP000220251"/>
    </source>
</evidence>
<evidence type="ECO:0000256" key="4">
    <source>
        <dbReference type="ARBA" id="ARBA00022683"/>
    </source>
</evidence>
<comment type="similarity">
    <text evidence="2">Belongs to the HPr family.</text>
</comment>
<dbReference type="OrthoDB" id="9809047at2"/>
<keyword evidence="7" id="KW-1185">Reference proteome</keyword>
<comment type="subcellular location">
    <subcellularLocation>
        <location evidence="1">Cytoplasm</location>
    </subcellularLocation>
</comment>
<dbReference type="NCBIfam" id="TIGR01003">
    <property type="entry name" value="PTS_HPr_family"/>
    <property type="match status" value="1"/>
</dbReference>
<dbReference type="InterPro" id="IPR050399">
    <property type="entry name" value="HPr"/>
</dbReference>
<dbReference type="Proteomes" id="UP000220251">
    <property type="component" value="Unassembled WGS sequence"/>
</dbReference>
<gene>
    <name evidence="6" type="primary">ptsh1</name>
    <name evidence="6" type="ORF">ELAC_1099</name>
</gene>
<dbReference type="InterPro" id="IPR002114">
    <property type="entry name" value="PTS_HPr_Ser_P_site"/>
</dbReference>
<protein>
    <submittedName>
        <fullName evidence="6">Phosphocarrier protein HPr</fullName>
    </submittedName>
</protein>
<evidence type="ECO:0000259" key="5">
    <source>
        <dbReference type="PROSITE" id="PS51350"/>
    </source>
</evidence>
<dbReference type="InterPro" id="IPR000032">
    <property type="entry name" value="HPr-like"/>
</dbReference>
<dbReference type="RefSeq" id="WP_098038303.1">
    <property type="nucleotide sequence ID" value="NZ_CWGJ01000012.1"/>
</dbReference>
<dbReference type="SUPFAM" id="SSF55594">
    <property type="entry name" value="HPr-like"/>
    <property type="match status" value="1"/>
</dbReference>
<dbReference type="PRINTS" id="PR00107">
    <property type="entry name" value="PHOSPHOCPHPR"/>
</dbReference>
<dbReference type="PROSITE" id="PS00369">
    <property type="entry name" value="PTS_HPR_HIS"/>
    <property type="match status" value="1"/>
</dbReference>
<feature type="domain" description="HPr" evidence="5">
    <location>
        <begin position="4"/>
        <end position="92"/>
    </location>
</feature>
<evidence type="ECO:0000256" key="2">
    <source>
        <dbReference type="ARBA" id="ARBA00010736"/>
    </source>
</evidence>
<dbReference type="EMBL" id="CWGJ01000012">
    <property type="protein sequence ID" value="CRX38443.1"/>
    <property type="molecule type" value="Genomic_DNA"/>
</dbReference>
<dbReference type="PROSITE" id="PS51350">
    <property type="entry name" value="PTS_HPR_DOM"/>
    <property type="match status" value="1"/>
</dbReference>
<dbReference type="Gene3D" id="3.30.1340.10">
    <property type="entry name" value="HPr-like"/>
    <property type="match status" value="1"/>
</dbReference>
<evidence type="ECO:0000256" key="3">
    <source>
        <dbReference type="ARBA" id="ARBA00022490"/>
    </source>
</evidence>
<dbReference type="InterPro" id="IPR035895">
    <property type="entry name" value="HPr-like_sf"/>
</dbReference>
<proteinExistence type="inferred from homology"/>
<keyword evidence="3" id="KW-0963">Cytoplasm</keyword>
<evidence type="ECO:0000256" key="1">
    <source>
        <dbReference type="ARBA" id="ARBA00004496"/>
    </source>
</evidence>
<dbReference type="InterPro" id="IPR001020">
    <property type="entry name" value="PTS_HPr_His_P_site"/>
</dbReference>
<dbReference type="GO" id="GO:0009401">
    <property type="term" value="P:phosphoenolpyruvate-dependent sugar phosphotransferase system"/>
    <property type="evidence" value="ECO:0007669"/>
    <property type="project" value="UniProtKB-KW"/>
</dbReference>
<keyword evidence="4" id="KW-0598">Phosphotransferase system</keyword>
<name>A0A0H5DQR1_9BACT</name>
<reference evidence="7" key="1">
    <citation type="submission" date="2015-06" db="EMBL/GenBank/DDBJ databases">
        <authorList>
            <person name="Bertelli C."/>
        </authorList>
    </citation>
    <scope>NUCLEOTIDE SEQUENCE [LARGE SCALE GENOMIC DNA]</scope>
    <source>
        <strain evidence="7">CRIB-30</strain>
    </source>
</reference>
<sequence>MIKKYKGSFTVQNARGLHTRPSTEIVKCLTRFKSDVILKYKTTKVNGRSLMGILMLAAEKGARIEVNAQGDDAEEAVLALQTLAREQFHINY</sequence>
<dbReference type="Pfam" id="PF00381">
    <property type="entry name" value="PTS-HPr"/>
    <property type="match status" value="1"/>
</dbReference>
<evidence type="ECO:0000313" key="6">
    <source>
        <dbReference type="EMBL" id="CRX38443.1"/>
    </source>
</evidence>
<dbReference type="AlphaFoldDB" id="A0A0H5DQR1"/>